<keyword evidence="2" id="KW-0175">Coiled coil</keyword>
<dbReference type="Proteomes" id="UP000800092">
    <property type="component" value="Unassembled WGS sequence"/>
</dbReference>
<dbReference type="Gene3D" id="4.10.240.10">
    <property type="entry name" value="Zn(2)-C6 fungal-type DNA-binding domain"/>
    <property type="match status" value="1"/>
</dbReference>
<evidence type="ECO:0000313" key="5">
    <source>
        <dbReference type="Proteomes" id="UP000800092"/>
    </source>
</evidence>
<sequence>RLKRQQVAAACKACHRRKSKCDGVRPACTACQQRGIPCHYDVEPEESRMMALKRRNDDLERELARLWELFTFLRTRPLPEAHQILERMRSSSDLLAVLQSVKDGDLL</sequence>
<dbReference type="PANTHER" id="PTHR47256:SF1">
    <property type="entry name" value="ZN(II)2CYS6 TRANSCRIPTION FACTOR (EUROFUNG)"/>
    <property type="match status" value="1"/>
</dbReference>
<dbReference type="EMBL" id="ML991881">
    <property type="protein sequence ID" value="KAF2228973.1"/>
    <property type="molecule type" value="Genomic_DNA"/>
</dbReference>
<dbReference type="OrthoDB" id="10261408at2759"/>
<gene>
    <name evidence="4" type="ORF">EV356DRAFT_435816</name>
</gene>
<dbReference type="Pfam" id="PF00172">
    <property type="entry name" value="Zn_clus"/>
    <property type="match status" value="1"/>
</dbReference>
<dbReference type="SUPFAM" id="SSF57701">
    <property type="entry name" value="Zn2/Cys6 DNA-binding domain"/>
    <property type="match status" value="1"/>
</dbReference>
<keyword evidence="5" id="KW-1185">Reference proteome</keyword>
<evidence type="ECO:0000259" key="3">
    <source>
        <dbReference type="PROSITE" id="PS50048"/>
    </source>
</evidence>
<protein>
    <recommendedName>
        <fullName evidence="3">Zn(2)-C6 fungal-type domain-containing protein</fullName>
    </recommendedName>
</protein>
<dbReference type="CDD" id="cd00067">
    <property type="entry name" value="GAL4"/>
    <property type="match status" value="1"/>
</dbReference>
<reference evidence="4" key="1">
    <citation type="journal article" date="2020" name="Stud. Mycol.">
        <title>101 Dothideomycetes genomes: a test case for predicting lifestyles and emergence of pathogens.</title>
        <authorList>
            <person name="Haridas S."/>
            <person name="Albert R."/>
            <person name="Binder M."/>
            <person name="Bloem J."/>
            <person name="Labutti K."/>
            <person name="Salamov A."/>
            <person name="Andreopoulos B."/>
            <person name="Baker S."/>
            <person name="Barry K."/>
            <person name="Bills G."/>
            <person name="Bluhm B."/>
            <person name="Cannon C."/>
            <person name="Castanera R."/>
            <person name="Culley D."/>
            <person name="Daum C."/>
            <person name="Ezra D."/>
            <person name="Gonzalez J."/>
            <person name="Henrissat B."/>
            <person name="Kuo A."/>
            <person name="Liang C."/>
            <person name="Lipzen A."/>
            <person name="Lutzoni F."/>
            <person name="Magnuson J."/>
            <person name="Mondo S."/>
            <person name="Nolan M."/>
            <person name="Ohm R."/>
            <person name="Pangilinan J."/>
            <person name="Park H.-J."/>
            <person name="Ramirez L."/>
            <person name="Alfaro M."/>
            <person name="Sun H."/>
            <person name="Tritt A."/>
            <person name="Yoshinaga Y."/>
            <person name="Zwiers L.-H."/>
            <person name="Turgeon B."/>
            <person name="Goodwin S."/>
            <person name="Spatafora J."/>
            <person name="Crous P."/>
            <person name="Grigoriev I."/>
        </authorList>
    </citation>
    <scope>NUCLEOTIDE SEQUENCE</scope>
    <source>
        <strain evidence="4">Tuck. ex Michener</strain>
    </source>
</reference>
<feature type="domain" description="Zn(2)-C6 fungal-type" evidence="3">
    <location>
        <begin position="10"/>
        <end position="40"/>
    </location>
</feature>
<evidence type="ECO:0000256" key="2">
    <source>
        <dbReference type="SAM" id="Coils"/>
    </source>
</evidence>
<keyword evidence="1" id="KW-0539">Nucleus</keyword>
<organism evidence="4 5">
    <name type="scientific">Viridothelium virens</name>
    <name type="common">Speckled blister lichen</name>
    <name type="synonym">Trypethelium virens</name>
    <dbReference type="NCBI Taxonomy" id="1048519"/>
    <lineage>
        <taxon>Eukaryota</taxon>
        <taxon>Fungi</taxon>
        <taxon>Dikarya</taxon>
        <taxon>Ascomycota</taxon>
        <taxon>Pezizomycotina</taxon>
        <taxon>Dothideomycetes</taxon>
        <taxon>Dothideomycetes incertae sedis</taxon>
        <taxon>Trypetheliales</taxon>
        <taxon>Trypetheliaceae</taxon>
        <taxon>Viridothelium</taxon>
    </lineage>
</organism>
<dbReference type="PROSITE" id="PS00463">
    <property type="entry name" value="ZN2_CY6_FUNGAL_1"/>
    <property type="match status" value="1"/>
</dbReference>
<evidence type="ECO:0000256" key="1">
    <source>
        <dbReference type="ARBA" id="ARBA00023242"/>
    </source>
</evidence>
<dbReference type="GO" id="GO:0000981">
    <property type="term" value="F:DNA-binding transcription factor activity, RNA polymerase II-specific"/>
    <property type="evidence" value="ECO:0007669"/>
    <property type="project" value="InterPro"/>
</dbReference>
<dbReference type="PANTHER" id="PTHR47256">
    <property type="entry name" value="ZN(II)2CYS6 TRANSCRIPTION FACTOR (EUROFUNG)-RELATED"/>
    <property type="match status" value="1"/>
</dbReference>
<name>A0A6A6GUK6_VIRVR</name>
<dbReference type="InterPro" id="IPR036864">
    <property type="entry name" value="Zn2-C6_fun-type_DNA-bd_sf"/>
</dbReference>
<dbReference type="AlphaFoldDB" id="A0A6A6GUK6"/>
<proteinExistence type="predicted"/>
<feature type="coiled-coil region" evidence="2">
    <location>
        <begin position="42"/>
        <end position="69"/>
    </location>
</feature>
<dbReference type="InterPro" id="IPR001138">
    <property type="entry name" value="Zn2Cys6_DnaBD"/>
</dbReference>
<evidence type="ECO:0000313" key="4">
    <source>
        <dbReference type="EMBL" id="KAF2228973.1"/>
    </source>
</evidence>
<dbReference type="GO" id="GO:0008270">
    <property type="term" value="F:zinc ion binding"/>
    <property type="evidence" value="ECO:0007669"/>
    <property type="project" value="InterPro"/>
</dbReference>
<accession>A0A6A6GUK6</accession>
<feature type="non-terminal residue" evidence="4">
    <location>
        <position position="107"/>
    </location>
</feature>
<dbReference type="SMART" id="SM00066">
    <property type="entry name" value="GAL4"/>
    <property type="match status" value="1"/>
</dbReference>
<dbReference type="PROSITE" id="PS50048">
    <property type="entry name" value="ZN2_CY6_FUNGAL_2"/>
    <property type="match status" value="1"/>
</dbReference>
<feature type="non-terminal residue" evidence="4">
    <location>
        <position position="1"/>
    </location>
</feature>
<dbReference type="InterPro" id="IPR053187">
    <property type="entry name" value="Notoamide_regulator"/>
</dbReference>